<accession>A0A0A9AY41</accession>
<reference evidence="1" key="1">
    <citation type="submission" date="2014-09" db="EMBL/GenBank/DDBJ databases">
        <authorList>
            <person name="Magalhaes I.L.F."/>
            <person name="Oliveira U."/>
            <person name="Santos F.R."/>
            <person name="Vidigal T.H.D.A."/>
            <person name="Brescovit A.D."/>
            <person name="Santos A.J."/>
        </authorList>
    </citation>
    <scope>NUCLEOTIDE SEQUENCE</scope>
    <source>
        <tissue evidence="1">Shoot tissue taken approximately 20 cm above the soil surface</tissue>
    </source>
</reference>
<organism evidence="1">
    <name type="scientific">Arundo donax</name>
    <name type="common">Giant reed</name>
    <name type="synonym">Donax arundinaceus</name>
    <dbReference type="NCBI Taxonomy" id="35708"/>
    <lineage>
        <taxon>Eukaryota</taxon>
        <taxon>Viridiplantae</taxon>
        <taxon>Streptophyta</taxon>
        <taxon>Embryophyta</taxon>
        <taxon>Tracheophyta</taxon>
        <taxon>Spermatophyta</taxon>
        <taxon>Magnoliopsida</taxon>
        <taxon>Liliopsida</taxon>
        <taxon>Poales</taxon>
        <taxon>Poaceae</taxon>
        <taxon>PACMAD clade</taxon>
        <taxon>Arundinoideae</taxon>
        <taxon>Arundineae</taxon>
        <taxon>Arundo</taxon>
    </lineage>
</organism>
<sequence>MSLLFCFLHFFFHCFLT</sequence>
<name>A0A0A9AY41_ARUDO</name>
<reference evidence="1" key="2">
    <citation type="journal article" date="2015" name="Data Brief">
        <title>Shoot transcriptome of the giant reed, Arundo donax.</title>
        <authorList>
            <person name="Barrero R.A."/>
            <person name="Guerrero F.D."/>
            <person name="Moolhuijzen P."/>
            <person name="Goolsby J.A."/>
            <person name="Tidwell J."/>
            <person name="Bellgard S.E."/>
            <person name="Bellgard M.I."/>
        </authorList>
    </citation>
    <scope>NUCLEOTIDE SEQUENCE</scope>
    <source>
        <tissue evidence="1">Shoot tissue taken approximately 20 cm above the soil surface</tissue>
    </source>
</reference>
<dbReference type="AlphaFoldDB" id="A0A0A9AY41"/>
<protein>
    <submittedName>
        <fullName evidence="1">Uncharacterized protein</fullName>
    </submittedName>
</protein>
<evidence type="ECO:0000313" key="1">
    <source>
        <dbReference type="EMBL" id="JAD56624.1"/>
    </source>
</evidence>
<proteinExistence type="predicted"/>
<dbReference type="EMBL" id="GBRH01241271">
    <property type="protein sequence ID" value="JAD56624.1"/>
    <property type="molecule type" value="Transcribed_RNA"/>
</dbReference>